<dbReference type="Proteomes" id="UP000001646">
    <property type="component" value="Unplaced"/>
</dbReference>
<evidence type="ECO:0000313" key="1">
    <source>
        <dbReference type="Ensembl" id="ENSACAP00000028797.1"/>
    </source>
</evidence>
<reference evidence="1" key="1">
    <citation type="submission" date="2009-12" db="EMBL/GenBank/DDBJ databases">
        <title>The Genome Sequence of Anolis carolinensis (Green Anole Lizard).</title>
        <authorList>
            <consortium name="The Genome Sequencing Platform"/>
            <person name="Di Palma F."/>
            <person name="Alfoldi J."/>
            <person name="Heiman D."/>
            <person name="Young S."/>
            <person name="Grabherr M."/>
            <person name="Johnson J."/>
            <person name="Lander E.S."/>
            <person name="Lindblad-Toh K."/>
        </authorList>
    </citation>
    <scope>NUCLEOTIDE SEQUENCE [LARGE SCALE GENOMIC DNA]</scope>
    <source>
        <strain evidence="1">JBL SC #1</strain>
    </source>
</reference>
<protein>
    <submittedName>
        <fullName evidence="1">Uncharacterized protein</fullName>
    </submittedName>
</protein>
<sequence length="108" mass="12088">SFPPSLATYGWFSFVFVKCVPCSIPRSSCMRSSLTIGPLTLICCFPILPSLMESKPYSLRLLPHDIPASARKNLTPTVPTYNVVLSRAVIFASSRWHHSKTHICFLVF</sequence>
<dbReference type="Ensembl" id="ENSACAT00000039536.1">
    <property type="protein sequence ID" value="ENSACAP00000028797.1"/>
    <property type="gene ID" value="ENSACAG00000035417.1"/>
</dbReference>
<accession>A0A803T0Q7</accession>
<proteinExistence type="predicted"/>
<keyword evidence="2" id="KW-1185">Reference proteome</keyword>
<organism evidence="1 2">
    <name type="scientific">Anolis carolinensis</name>
    <name type="common">Green anole</name>
    <name type="synonym">American chameleon</name>
    <dbReference type="NCBI Taxonomy" id="28377"/>
    <lineage>
        <taxon>Eukaryota</taxon>
        <taxon>Metazoa</taxon>
        <taxon>Chordata</taxon>
        <taxon>Craniata</taxon>
        <taxon>Vertebrata</taxon>
        <taxon>Euteleostomi</taxon>
        <taxon>Lepidosauria</taxon>
        <taxon>Squamata</taxon>
        <taxon>Bifurcata</taxon>
        <taxon>Unidentata</taxon>
        <taxon>Episquamata</taxon>
        <taxon>Toxicofera</taxon>
        <taxon>Iguania</taxon>
        <taxon>Dactyloidae</taxon>
        <taxon>Anolis</taxon>
    </lineage>
</organism>
<evidence type="ECO:0000313" key="2">
    <source>
        <dbReference type="Proteomes" id="UP000001646"/>
    </source>
</evidence>
<name>A0A803T0Q7_ANOCA</name>
<dbReference type="InParanoid" id="A0A803T0Q7"/>
<reference evidence="1" key="3">
    <citation type="submission" date="2025-09" db="UniProtKB">
        <authorList>
            <consortium name="Ensembl"/>
        </authorList>
    </citation>
    <scope>IDENTIFICATION</scope>
</reference>
<reference evidence="1" key="2">
    <citation type="submission" date="2025-08" db="UniProtKB">
        <authorList>
            <consortium name="Ensembl"/>
        </authorList>
    </citation>
    <scope>IDENTIFICATION</scope>
</reference>
<dbReference type="AlphaFoldDB" id="A0A803T0Q7"/>